<dbReference type="Gene3D" id="3.50.50.60">
    <property type="entry name" value="FAD/NAD(P)-binding domain"/>
    <property type="match status" value="2"/>
</dbReference>
<feature type="domain" description="Pyridine nucleotide-disulphide oxidoreductase dimerisation" evidence="6">
    <location>
        <begin position="342"/>
        <end position="450"/>
    </location>
</feature>
<sequence>MAVETVDAVVVGMGPGGEDAATRLAEAGLSVVGVEGRLVGGECPYYACIPTKMMVRAAAAVAEGRRVDTLAGSATVRHDWTPVARRIRDEATDDWNDAAAVQRFEKSGGRFVRGWGRISAPGEVTVDTADGARVFRAERAIVLNPGTAPTIPSIPGLDRTPFWTNRDAVTVTAAPESVIVLGGGPVACEFAQIFARFGSAVTMLVRSRLVPKDEPEAAAVLAEAFAAEGIRVRTGTTPKQVDHDGYRFVVHTDDGDVHYAQRMLVATGRHTDLSRLGIGAVGLDESAKHIEVDERMRAADGVWAIGDVTGKGEFTHMSMYQARIAVQDILGGGGESGDYRAVPRVTFTDPEIGAVGLTEAQARDAGLSVRVGSVEVPASTRGWIHKVGNAGFVKVIEDAGRGVLVGATSVGPWGGEVLSALSVAVHAEVPVTTLRRMILAYPTFHRAIEAALADLS</sequence>
<name>A0A378YRR3_9NOCA</name>
<evidence type="ECO:0000313" key="8">
    <source>
        <dbReference type="EMBL" id="SUA79187.1"/>
    </source>
</evidence>
<dbReference type="EC" id="1.16.1.1" evidence="8"/>
<keyword evidence="8" id="KW-0560">Oxidoreductase</keyword>
<gene>
    <name evidence="8" type="primary">merA</name>
    <name evidence="8" type="ORF">NCTC1934_03667</name>
</gene>
<keyword evidence="3 4" id="KW-0274">FAD</keyword>
<dbReference type="AlphaFoldDB" id="A0A378YRR3"/>
<feature type="binding site" evidence="4">
    <location>
        <position position="52"/>
    </location>
    <ligand>
        <name>FAD</name>
        <dbReference type="ChEBI" id="CHEBI:57692"/>
    </ligand>
</feature>
<dbReference type="STRING" id="1406858.GCA_000710895_03340"/>
<comment type="cofactor">
    <cofactor evidence="4">
        <name>FAD</name>
        <dbReference type="ChEBI" id="CHEBI:57692"/>
    </cofactor>
    <text evidence="4">Binds 1 FAD per subunit.</text>
</comment>
<proteinExistence type="inferred from homology"/>
<dbReference type="PIRSF" id="PIRSF000350">
    <property type="entry name" value="Mercury_reductase_MerA"/>
    <property type="match status" value="1"/>
</dbReference>
<evidence type="ECO:0000259" key="7">
    <source>
        <dbReference type="Pfam" id="PF07992"/>
    </source>
</evidence>
<dbReference type="GO" id="GO:0050660">
    <property type="term" value="F:flavin adenine dinucleotide binding"/>
    <property type="evidence" value="ECO:0007669"/>
    <property type="project" value="TreeGrafter"/>
</dbReference>
<dbReference type="InterPro" id="IPR023753">
    <property type="entry name" value="FAD/NAD-binding_dom"/>
</dbReference>
<protein>
    <submittedName>
        <fullName evidence="8">Mercuric reductase</fullName>
        <ecNumber evidence="8">1.16.1.1</ecNumber>
    </submittedName>
</protein>
<evidence type="ECO:0000313" key="9">
    <source>
        <dbReference type="Proteomes" id="UP000255467"/>
    </source>
</evidence>
<accession>A0A378YRR3</accession>
<dbReference type="InterPro" id="IPR016156">
    <property type="entry name" value="FAD/NAD-linked_Rdtase_dimer_sf"/>
</dbReference>
<evidence type="ECO:0000256" key="2">
    <source>
        <dbReference type="ARBA" id="ARBA00022630"/>
    </source>
</evidence>
<evidence type="ECO:0000259" key="6">
    <source>
        <dbReference type="Pfam" id="PF02852"/>
    </source>
</evidence>
<evidence type="ECO:0000256" key="3">
    <source>
        <dbReference type="ARBA" id="ARBA00022827"/>
    </source>
</evidence>
<reference evidence="8 9" key="1">
    <citation type="submission" date="2018-06" db="EMBL/GenBank/DDBJ databases">
        <authorList>
            <consortium name="Pathogen Informatics"/>
            <person name="Doyle S."/>
        </authorList>
    </citation>
    <scope>NUCLEOTIDE SEQUENCE [LARGE SCALE GENOMIC DNA]</scope>
    <source>
        <strain evidence="8 9">NCTC1934</strain>
    </source>
</reference>
<dbReference type="OrthoDB" id="9800167at2"/>
<dbReference type="InterPro" id="IPR004099">
    <property type="entry name" value="Pyr_nucl-diS_OxRdtase_dimer"/>
</dbReference>
<evidence type="ECO:0000256" key="1">
    <source>
        <dbReference type="ARBA" id="ARBA00007532"/>
    </source>
</evidence>
<organism evidence="8 9">
    <name type="scientific">Nocardia otitidiscaviarum</name>
    <dbReference type="NCBI Taxonomy" id="1823"/>
    <lineage>
        <taxon>Bacteria</taxon>
        <taxon>Bacillati</taxon>
        <taxon>Actinomycetota</taxon>
        <taxon>Actinomycetes</taxon>
        <taxon>Mycobacteriales</taxon>
        <taxon>Nocardiaceae</taxon>
        <taxon>Nocardia</taxon>
    </lineage>
</organism>
<dbReference type="PANTHER" id="PTHR43014">
    <property type="entry name" value="MERCURIC REDUCTASE"/>
    <property type="match status" value="1"/>
</dbReference>
<feature type="binding site" evidence="4">
    <location>
        <position position="268"/>
    </location>
    <ligand>
        <name>NAD(+)</name>
        <dbReference type="ChEBI" id="CHEBI:57540"/>
    </ligand>
</feature>
<feature type="binding site" evidence="4">
    <location>
        <position position="116"/>
    </location>
    <ligand>
        <name>FAD</name>
        <dbReference type="ChEBI" id="CHEBI:57692"/>
    </ligand>
</feature>
<dbReference type="Pfam" id="PF02852">
    <property type="entry name" value="Pyr_redox_dim"/>
    <property type="match status" value="1"/>
</dbReference>
<dbReference type="PRINTS" id="PR00411">
    <property type="entry name" value="PNDRDTASEI"/>
</dbReference>
<feature type="disulfide bond" description="Redox-active" evidence="5">
    <location>
        <begin position="43"/>
        <end position="48"/>
    </location>
</feature>
<dbReference type="SUPFAM" id="SSF55424">
    <property type="entry name" value="FAD/NAD-linked reductases, dimerisation (C-terminal) domain"/>
    <property type="match status" value="1"/>
</dbReference>
<feature type="domain" description="FAD/NAD(P)-binding" evidence="7">
    <location>
        <begin position="7"/>
        <end position="322"/>
    </location>
</feature>
<dbReference type="PANTHER" id="PTHR43014:SF2">
    <property type="entry name" value="MERCURIC REDUCTASE"/>
    <property type="match status" value="1"/>
</dbReference>
<keyword evidence="9" id="KW-1185">Reference proteome</keyword>
<dbReference type="InterPro" id="IPR036188">
    <property type="entry name" value="FAD/NAD-bd_sf"/>
</dbReference>
<dbReference type="PRINTS" id="PR00368">
    <property type="entry name" value="FADPNR"/>
</dbReference>
<dbReference type="GO" id="GO:0003955">
    <property type="term" value="F:NAD(P)H dehydrogenase (quinone) activity"/>
    <property type="evidence" value="ECO:0007669"/>
    <property type="project" value="TreeGrafter"/>
</dbReference>
<dbReference type="GO" id="GO:0016152">
    <property type="term" value="F:mercury (II) reductase (NADP+) activity"/>
    <property type="evidence" value="ECO:0007669"/>
    <property type="project" value="UniProtKB-EC"/>
</dbReference>
<dbReference type="Proteomes" id="UP000255467">
    <property type="component" value="Unassembled WGS sequence"/>
</dbReference>
<feature type="binding site" evidence="4">
    <location>
        <begin position="182"/>
        <end position="189"/>
    </location>
    <ligand>
        <name>NAD(+)</name>
        <dbReference type="ChEBI" id="CHEBI:57540"/>
    </ligand>
</feature>
<keyword evidence="4" id="KW-0520">NAD</keyword>
<dbReference type="SUPFAM" id="SSF51905">
    <property type="entry name" value="FAD/NAD(P)-binding domain"/>
    <property type="match status" value="1"/>
</dbReference>
<dbReference type="Gene3D" id="3.30.390.30">
    <property type="match status" value="1"/>
</dbReference>
<evidence type="ECO:0000256" key="4">
    <source>
        <dbReference type="PIRSR" id="PIRSR000350-3"/>
    </source>
</evidence>
<comment type="similarity">
    <text evidence="1">Belongs to the class-I pyridine nucleotide-disulfide oxidoreductase family.</text>
</comment>
<dbReference type="Pfam" id="PF07992">
    <property type="entry name" value="Pyr_redox_2"/>
    <property type="match status" value="1"/>
</dbReference>
<evidence type="ECO:0000256" key="5">
    <source>
        <dbReference type="PIRSR" id="PIRSR000350-4"/>
    </source>
</evidence>
<keyword evidence="2" id="KW-0285">Flavoprotein</keyword>
<dbReference type="EMBL" id="UGRY01000002">
    <property type="protein sequence ID" value="SUA79187.1"/>
    <property type="molecule type" value="Genomic_DNA"/>
</dbReference>
<dbReference type="RefSeq" id="WP_039816116.1">
    <property type="nucleotide sequence ID" value="NZ_UGRY01000002.1"/>
</dbReference>
<dbReference type="InterPro" id="IPR001100">
    <property type="entry name" value="Pyr_nuc-diS_OxRdtase"/>
</dbReference>
<keyword evidence="4" id="KW-0547">Nucleotide-binding</keyword>
<feature type="binding site" evidence="4">
    <location>
        <position position="307"/>
    </location>
    <ligand>
        <name>FAD</name>
        <dbReference type="ChEBI" id="CHEBI:57692"/>
    </ligand>
</feature>